<dbReference type="PROSITE" id="PS50931">
    <property type="entry name" value="HTH_LYSR"/>
    <property type="match status" value="1"/>
</dbReference>
<dbReference type="AlphaFoldDB" id="A0A095X7G2"/>
<name>A0A095X7G2_BURGA</name>
<keyword evidence="3" id="KW-0238">DNA-binding</keyword>
<dbReference type="InterPro" id="IPR005119">
    <property type="entry name" value="LysR_subst-bd"/>
</dbReference>
<organism evidence="7 10">
    <name type="scientific">Burkholderia gladioli</name>
    <name type="common">Pseudomonas marginata</name>
    <name type="synonym">Phytomonas marginata</name>
    <dbReference type="NCBI Taxonomy" id="28095"/>
    <lineage>
        <taxon>Bacteria</taxon>
        <taxon>Pseudomonadati</taxon>
        <taxon>Pseudomonadota</taxon>
        <taxon>Betaproteobacteria</taxon>
        <taxon>Burkholderiales</taxon>
        <taxon>Burkholderiaceae</taxon>
        <taxon>Burkholderia</taxon>
    </lineage>
</organism>
<sequence>MARDNFSDLLAFLAVARERSFTKAASQLGVSQSALSHTIRGLETRLGVRLLTRTTRSVATTEAGERLMQVAGPRFDEIESELNALSELRDKPVGLIRITATDHPVETILWPRLKPLLADYPGLKIEMSIDYNLSDIVAQRYDIGVRFGDQVANDMIAVRIGPDVRMMIAGSPEYFARHPAPKSPQDLLDHACINLRLPTRGSLYAWELRKGKHDLLVRVDGQLIFNSTPQMLAAALEGYGLVYLPEDQLMPQVRAGRLKCVLKEWGATFPGYHAYYPSRRQSSRALSLVIDALRHRD</sequence>
<dbReference type="Proteomes" id="UP000029590">
    <property type="component" value="Unassembled WGS sequence"/>
</dbReference>
<evidence type="ECO:0000313" key="9">
    <source>
        <dbReference type="Proteomes" id="UP000029590"/>
    </source>
</evidence>
<dbReference type="OMA" id="HGALYAW"/>
<keyword evidence="4" id="KW-0804">Transcription</keyword>
<accession>A0A095FBQ2</accession>
<evidence type="ECO:0000256" key="2">
    <source>
        <dbReference type="ARBA" id="ARBA00023015"/>
    </source>
</evidence>
<dbReference type="GeneID" id="66461873"/>
<evidence type="ECO:0000256" key="3">
    <source>
        <dbReference type="ARBA" id="ARBA00023125"/>
    </source>
</evidence>
<reference evidence="7" key="2">
    <citation type="submission" date="2017-09" db="EMBL/GenBank/DDBJ databases">
        <title>FDA dAtabase for Regulatory Grade micrObial Sequences (FDA-ARGOS): Supporting development and validation of Infectious Disease Dx tests.</title>
        <authorList>
            <person name="Minogue T."/>
            <person name="Wolcott M."/>
            <person name="Wasieloski L."/>
            <person name="Aguilar W."/>
            <person name="Moore D."/>
            <person name="Tallon L.J."/>
            <person name="Sadzewicz L."/>
            <person name="Ott S."/>
            <person name="Zhao X."/>
            <person name="Nagaraj S."/>
            <person name="Vavikolanu K."/>
            <person name="Aluvathingal J."/>
            <person name="Nadendla S."/>
            <person name="Sichtig H."/>
        </authorList>
    </citation>
    <scope>NUCLEOTIDE SEQUENCE</scope>
    <source>
        <strain evidence="7">FDAARGOS_390</strain>
    </source>
</reference>
<evidence type="ECO:0000259" key="5">
    <source>
        <dbReference type="PROSITE" id="PS50931"/>
    </source>
</evidence>
<dbReference type="GO" id="GO:0003700">
    <property type="term" value="F:DNA-binding transcription factor activity"/>
    <property type="evidence" value="ECO:0007669"/>
    <property type="project" value="InterPro"/>
</dbReference>
<dbReference type="EMBL" id="JPGG01000016">
    <property type="protein sequence ID" value="KGC15116.1"/>
    <property type="molecule type" value="Genomic_DNA"/>
</dbReference>
<dbReference type="EMBL" id="CP104215">
    <property type="protein sequence ID" value="UWX72145.1"/>
    <property type="molecule type" value="Genomic_DNA"/>
</dbReference>
<dbReference type="InterPro" id="IPR036388">
    <property type="entry name" value="WH-like_DNA-bd_sf"/>
</dbReference>
<dbReference type="SUPFAM" id="SSF46785">
    <property type="entry name" value="Winged helix' DNA-binding domain"/>
    <property type="match status" value="1"/>
</dbReference>
<dbReference type="EMBL" id="PDDY01000001">
    <property type="protein sequence ID" value="PEH41565.1"/>
    <property type="molecule type" value="Genomic_DNA"/>
</dbReference>
<gene>
    <name evidence="7" type="ORF">CRM94_05020</name>
    <name evidence="6" type="ORF">DM48_526</name>
    <name evidence="8" type="ORF">NYZ96_27260</name>
</gene>
<dbReference type="InterPro" id="IPR036390">
    <property type="entry name" value="WH_DNA-bd_sf"/>
</dbReference>
<evidence type="ECO:0000256" key="4">
    <source>
        <dbReference type="ARBA" id="ARBA00023163"/>
    </source>
</evidence>
<dbReference type="PANTHER" id="PTHR30537:SF1">
    <property type="entry name" value="HTH-TYPE TRANSCRIPTIONAL REGULATOR PGRR"/>
    <property type="match status" value="1"/>
</dbReference>
<dbReference type="FunFam" id="3.40.190.290:FF:000012">
    <property type="entry name" value="Transcriptional regulator, LysR family"/>
    <property type="match status" value="1"/>
</dbReference>
<dbReference type="KEGG" id="bgo:BM43_7238"/>
<dbReference type="SUPFAM" id="SSF53850">
    <property type="entry name" value="Periplasmic binding protein-like II"/>
    <property type="match status" value="1"/>
</dbReference>
<dbReference type="FunFam" id="1.10.10.10:FF:000001">
    <property type="entry name" value="LysR family transcriptional regulator"/>
    <property type="match status" value="1"/>
</dbReference>
<dbReference type="Proteomes" id="UP001059745">
    <property type="component" value="Chromosome 2"/>
</dbReference>
<protein>
    <submittedName>
        <fullName evidence="6">Bacterial regulatory helix-turn-helix, lysR family protein</fullName>
    </submittedName>
    <submittedName>
        <fullName evidence="7">LysR family transcriptional regulator</fullName>
    </submittedName>
</protein>
<dbReference type="Gene3D" id="1.10.10.10">
    <property type="entry name" value="Winged helix-like DNA-binding domain superfamily/Winged helix DNA-binding domain"/>
    <property type="match status" value="1"/>
</dbReference>
<reference evidence="8" key="4">
    <citation type="submission" date="2022-09" db="EMBL/GenBank/DDBJ databases">
        <title>Genomic of Burkholderia gladioli.</title>
        <authorList>
            <person name="Wu H."/>
        </authorList>
    </citation>
    <scope>NUCLEOTIDE SEQUENCE</scope>
    <source>
        <strain evidence="8">ZN-S4</strain>
    </source>
</reference>
<dbReference type="CDD" id="cd08474">
    <property type="entry name" value="PBP2_CrgA_like_5"/>
    <property type="match status" value="1"/>
</dbReference>
<proteinExistence type="inferred from homology"/>
<evidence type="ECO:0000313" key="8">
    <source>
        <dbReference type="EMBL" id="UWX72145.1"/>
    </source>
</evidence>
<dbReference type="RefSeq" id="WP_013689283.1">
    <property type="nucleotide sequence ID" value="NZ_CADEPO010000021.1"/>
</dbReference>
<dbReference type="OrthoDB" id="5525645at2"/>
<dbReference type="InterPro" id="IPR058163">
    <property type="entry name" value="LysR-type_TF_proteobact-type"/>
</dbReference>
<evidence type="ECO:0000313" key="7">
    <source>
        <dbReference type="EMBL" id="PEH41565.1"/>
    </source>
</evidence>
<dbReference type="PRINTS" id="PR00039">
    <property type="entry name" value="HTHLYSR"/>
</dbReference>
<dbReference type="Proteomes" id="UP000220629">
    <property type="component" value="Unassembled WGS sequence"/>
</dbReference>
<dbReference type="InterPro" id="IPR000847">
    <property type="entry name" value="LysR_HTH_N"/>
</dbReference>
<dbReference type="Gene3D" id="3.40.190.290">
    <property type="match status" value="1"/>
</dbReference>
<dbReference type="PANTHER" id="PTHR30537">
    <property type="entry name" value="HTH-TYPE TRANSCRIPTIONAL REGULATOR"/>
    <property type="match status" value="1"/>
</dbReference>
<evidence type="ECO:0000256" key="1">
    <source>
        <dbReference type="ARBA" id="ARBA00009437"/>
    </source>
</evidence>
<accession>A0A095X7G2</accession>
<dbReference type="GO" id="GO:0043565">
    <property type="term" value="F:sequence-specific DNA binding"/>
    <property type="evidence" value="ECO:0007669"/>
    <property type="project" value="TreeGrafter"/>
</dbReference>
<keyword evidence="2" id="KW-0805">Transcription regulation</keyword>
<dbReference type="Pfam" id="PF03466">
    <property type="entry name" value="LysR_substrate"/>
    <property type="match status" value="1"/>
</dbReference>
<dbReference type="Pfam" id="PF00126">
    <property type="entry name" value="HTH_1"/>
    <property type="match status" value="1"/>
</dbReference>
<reference evidence="6 9" key="1">
    <citation type="submission" date="2014-04" db="EMBL/GenBank/DDBJ databases">
        <authorList>
            <person name="Bishop-Lilly K.A."/>
            <person name="Broomall S.M."/>
            <person name="Chain P.S."/>
            <person name="Chertkov O."/>
            <person name="Coyne S.R."/>
            <person name="Daligault H.E."/>
            <person name="Davenport K.W."/>
            <person name="Erkkila T."/>
            <person name="Frey K.G."/>
            <person name="Gibbons H.S."/>
            <person name="Gu W."/>
            <person name="Jaissle J."/>
            <person name="Johnson S.L."/>
            <person name="Koroleva G.I."/>
            <person name="Ladner J.T."/>
            <person name="Lo C.-C."/>
            <person name="Minogue T.D."/>
            <person name="Munk C."/>
            <person name="Palacios G.F."/>
            <person name="Redden C.L."/>
            <person name="Rosenzweig C.N."/>
            <person name="Scholz M.B."/>
            <person name="Teshima H."/>
            <person name="Xu Y."/>
        </authorList>
    </citation>
    <scope>NUCLEOTIDE SEQUENCE [LARGE SCALE GENOMIC DNA]</scope>
    <source>
        <strain evidence="9">gladioli</strain>
        <strain evidence="6">Gladioli</strain>
    </source>
</reference>
<feature type="domain" description="HTH lysR-type" evidence="5">
    <location>
        <begin position="4"/>
        <end position="61"/>
    </location>
</feature>
<reference evidence="10" key="3">
    <citation type="submission" date="2017-09" db="EMBL/GenBank/DDBJ databases">
        <title>FDA dAtabase for Regulatory Grade micrObial Sequences (FDA-ARGOS): Supporting development and validation of Infectious Disease Dx tests.</title>
        <authorList>
            <person name="Minogue T."/>
            <person name="Wolcott M."/>
            <person name="Wasieloski L."/>
            <person name="Aguilar W."/>
            <person name="Moore D."/>
            <person name="Tallon L."/>
            <person name="Sadzewicz L."/>
            <person name="Ott S."/>
            <person name="Zhao X."/>
            <person name="Nagaraj S."/>
            <person name="Vavikolanu K."/>
            <person name="Aluvathingal J."/>
            <person name="Nadendla S."/>
            <person name="Sichtig H."/>
        </authorList>
    </citation>
    <scope>NUCLEOTIDE SEQUENCE [LARGE SCALE GENOMIC DNA]</scope>
    <source>
        <strain evidence="10">FDAARGOS_390</strain>
    </source>
</reference>
<comment type="similarity">
    <text evidence="1">Belongs to the LysR transcriptional regulatory family.</text>
</comment>
<evidence type="ECO:0000313" key="10">
    <source>
        <dbReference type="Proteomes" id="UP000220629"/>
    </source>
</evidence>
<dbReference type="GO" id="GO:0006351">
    <property type="term" value="P:DNA-templated transcription"/>
    <property type="evidence" value="ECO:0007669"/>
    <property type="project" value="TreeGrafter"/>
</dbReference>
<evidence type="ECO:0000313" key="6">
    <source>
        <dbReference type="EMBL" id="KGC15116.1"/>
    </source>
</evidence>